<name>A0A080LRX2_9PROT</name>
<dbReference type="InterPro" id="IPR021313">
    <property type="entry name" value="DUF2909"/>
</dbReference>
<protein>
    <recommendedName>
        <fullName evidence="4">Twin transmembrane helix small protein</fullName>
    </recommendedName>
</protein>
<keyword evidence="1" id="KW-0812">Transmembrane</keyword>
<dbReference type="AlphaFoldDB" id="A0A080LRX2"/>
<keyword evidence="1" id="KW-0472">Membrane</keyword>
<keyword evidence="1" id="KW-1133">Transmembrane helix</keyword>
<organism evidence="2 3">
    <name type="scientific">Candidatus Accumulibacter phosphatis</name>
    <dbReference type="NCBI Taxonomy" id="327160"/>
    <lineage>
        <taxon>Bacteria</taxon>
        <taxon>Pseudomonadati</taxon>
        <taxon>Pseudomonadota</taxon>
        <taxon>Betaproteobacteria</taxon>
        <taxon>Candidatus Accumulibacter</taxon>
    </lineage>
</organism>
<accession>A0A080LRX2</accession>
<reference evidence="2 3" key="1">
    <citation type="submission" date="2014-02" db="EMBL/GenBank/DDBJ databases">
        <title>Expanding our view of genomic diversity in Candidatus Accumulibacter clades.</title>
        <authorList>
            <person name="Skennerton C.T."/>
            <person name="Barr J.J."/>
            <person name="Slater F.R."/>
            <person name="Bond P.L."/>
            <person name="Tyson G.W."/>
        </authorList>
    </citation>
    <scope>NUCLEOTIDE SEQUENCE [LARGE SCALE GENOMIC DNA]</scope>
    <source>
        <strain evidence="3">BA-91</strain>
    </source>
</reference>
<evidence type="ECO:0008006" key="4">
    <source>
        <dbReference type="Google" id="ProtNLM"/>
    </source>
</evidence>
<evidence type="ECO:0000256" key="1">
    <source>
        <dbReference type="SAM" id="Phobius"/>
    </source>
</evidence>
<feature type="transmembrane region" description="Helical" evidence="1">
    <location>
        <begin position="43"/>
        <end position="62"/>
    </location>
</feature>
<dbReference type="NCBIfam" id="NF033233">
    <property type="entry name" value="twin_helix"/>
    <property type="match status" value="1"/>
</dbReference>
<sequence length="65" mass="7340">MRIFVVLMLIAIIASLGSALVFIYRDQGPDKTRAVKALSFRVGLSFGLFLLLMAAHWFGWIVERL</sequence>
<dbReference type="EMBL" id="JDVG02000609">
    <property type="protein sequence ID" value="KFB71018.1"/>
    <property type="molecule type" value="Genomic_DNA"/>
</dbReference>
<evidence type="ECO:0000313" key="2">
    <source>
        <dbReference type="EMBL" id="KFB71018.1"/>
    </source>
</evidence>
<evidence type="ECO:0000313" key="3">
    <source>
        <dbReference type="Proteomes" id="UP000020077"/>
    </source>
</evidence>
<gene>
    <name evidence="2" type="ORF">AW09_003869</name>
</gene>
<proteinExistence type="predicted"/>
<dbReference type="Pfam" id="PF11137">
    <property type="entry name" value="DUF2909"/>
    <property type="match status" value="1"/>
</dbReference>
<comment type="caution">
    <text evidence="2">The sequence shown here is derived from an EMBL/GenBank/DDBJ whole genome shotgun (WGS) entry which is preliminary data.</text>
</comment>
<dbReference type="Proteomes" id="UP000020077">
    <property type="component" value="Unassembled WGS sequence"/>
</dbReference>